<dbReference type="STRING" id="158787.BSCA_1028"/>
<dbReference type="Proteomes" id="UP000029033">
    <property type="component" value="Unassembled WGS sequence"/>
</dbReference>
<dbReference type="eggNOG" id="COG0629">
    <property type="taxonomic scope" value="Bacteria"/>
</dbReference>
<dbReference type="AlphaFoldDB" id="A0A087DI60"/>
<keyword evidence="3" id="KW-1185">Reference proteome</keyword>
<organism evidence="2 3">
    <name type="scientific">Bifidobacterium scardovii</name>
    <dbReference type="NCBI Taxonomy" id="158787"/>
    <lineage>
        <taxon>Bacteria</taxon>
        <taxon>Bacillati</taxon>
        <taxon>Actinomycetota</taxon>
        <taxon>Actinomycetes</taxon>
        <taxon>Bifidobacteriales</taxon>
        <taxon>Bifidobacteriaceae</taxon>
        <taxon>Bifidobacterium</taxon>
    </lineage>
</organism>
<proteinExistence type="predicted"/>
<accession>A0A087DI60</accession>
<feature type="compositionally biased region" description="Polar residues" evidence="1">
    <location>
        <begin position="68"/>
        <end position="81"/>
    </location>
</feature>
<feature type="region of interest" description="Disordered" evidence="1">
    <location>
        <begin position="62"/>
        <end position="95"/>
    </location>
</feature>
<dbReference type="EMBL" id="JGZO01000004">
    <property type="protein sequence ID" value="KFI95210.1"/>
    <property type="molecule type" value="Genomic_DNA"/>
</dbReference>
<dbReference type="SUPFAM" id="SSF50249">
    <property type="entry name" value="Nucleic acid-binding proteins"/>
    <property type="match status" value="1"/>
</dbReference>
<dbReference type="InterPro" id="IPR012340">
    <property type="entry name" value="NA-bd_OB-fold"/>
</dbReference>
<sequence length="95" mass="10716">MWRDLADHINCSFAKGDQVLATVHPKTETYQRQDGSTAWSVKWVVDDIGPSLLRATAQITRFKRGQAPSRQPMQPAQSVPSEPTGFDEFTNDPWN</sequence>
<evidence type="ECO:0000256" key="1">
    <source>
        <dbReference type="SAM" id="MobiDB-lite"/>
    </source>
</evidence>
<dbReference type="Gene3D" id="2.40.50.140">
    <property type="entry name" value="Nucleic acid-binding proteins"/>
    <property type="match status" value="1"/>
</dbReference>
<dbReference type="RefSeq" id="WP_051923155.1">
    <property type="nucleotide sequence ID" value="NZ_CAUPKV010000009.1"/>
</dbReference>
<protein>
    <submittedName>
        <fullName evidence="2">Ssb2</fullName>
    </submittedName>
</protein>
<evidence type="ECO:0000313" key="2">
    <source>
        <dbReference type="EMBL" id="KFI95210.1"/>
    </source>
</evidence>
<dbReference type="OrthoDB" id="9809878at2"/>
<dbReference type="GeneID" id="85166987"/>
<evidence type="ECO:0000313" key="3">
    <source>
        <dbReference type="Proteomes" id="UP000029033"/>
    </source>
</evidence>
<comment type="caution">
    <text evidence="2">The sequence shown here is derived from an EMBL/GenBank/DDBJ whole genome shotgun (WGS) entry which is preliminary data.</text>
</comment>
<name>A0A087DI60_9BIFI</name>
<reference evidence="2 3" key="1">
    <citation type="submission" date="2014-03" db="EMBL/GenBank/DDBJ databases">
        <title>Genomics of Bifidobacteria.</title>
        <authorList>
            <person name="Ventura M."/>
            <person name="Milani C."/>
            <person name="Lugli G.A."/>
        </authorList>
    </citation>
    <scope>NUCLEOTIDE SEQUENCE [LARGE SCALE GENOMIC DNA]</scope>
    <source>
        <strain evidence="2 3">LMG 21589</strain>
    </source>
</reference>
<gene>
    <name evidence="2" type="ORF">BSCA_1028</name>
</gene>